<keyword evidence="1" id="KW-0812">Transmembrane</keyword>
<evidence type="ECO:0000313" key="3">
    <source>
        <dbReference type="EMBL" id="KMT21809.1"/>
    </source>
</evidence>
<keyword evidence="4" id="KW-1185">Reference proteome</keyword>
<keyword evidence="1" id="KW-1133">Transmembrane helix</keyword>
<organism evidence="3 4">
    <name type="scientific">Clostridium cylindrosporum DSM 605</name>
    <dbReference type="NCBI Taxonomy" id="1121307"/>
    <lineage>
        <taxon>Bacteria</taxon>
        <taxon>Bacillati</taxon>
        <taxon>Bacillota</taxon>
        <taxon>Clostridia</taxon>
        <taxon>Eubacteriales</taxon>
        <taxon>Clostridiaceae</taxon>
        <taxon>Clostridium</taxon>
    </lineage>
</organism>
<dbReference type="PATRIC" id="fig|1121307.3.peg.1430"/>
<evidence type="ECO:0000256" key="1">
    <source>
        <dbReference type="SAM" id="Phobius"/>
    </source>
</evidence>
<gene>
    <name evidence="3" type="ORF">CLCY_3c00760</name>
</gene>
<sequence>MKDKREYSDNYIYDILDNLDLNEIPVEKESEAQECNINSIKSNVLEKIKPEVKSESNIVKRAKLKWSRYVVAASIFLVAILGVFIGGEVSKARISHKDNSTWEYGMDIDRDALRKYSTSLNKVVTDKGININIKNILVDGTAIWINYEVSSDKFNFSHDKWQSEGFEFPELEVKVNGVSIGPGGLGADLIDKHTLNIMQELEVKNIEVNGELSVDFSTKEVMGVKGNWSTSFKVDAKDILAETKEYKVGKIFYIDKSIVMIKSLAISPIQTTIYYNAIGIRNERVDLIVKNENGLELTPLGSGYSGKFFRGSGEVKFSSGHIKGDTLILTPQIHILTKNGMETKLNERKVIKVNISK</sequence>
<dbReference type="RefSeq" id="WP_048570465.1">
    <property type="nucleotide sequence ID" value="NZ_LFVU01000026.1"/>
</dbReference>
<evidence type="ECO:0000313" key="4">
    <source>
        <dbReference type="Proteomes" id="UP000036756"/>
    </source>
</evidence>
<dbReference type="EMBL" id="LFVU01000026">
    <property type="protein sequence ID" value="KMT21809.1"/>
    <property type="molecule type" value="Genomic_DNA"/>
</dbReference>
<name>A0A0J8DBX9_CLOCY</name>
<feature type="transmembrane region" description="Helical" evidence="1">
    <location>
        <begin position="69"/>
        <end position="87"/>
    </location>
</feature>
<feature type="domain" description="DUF4179" evidence="2">
    <location>
        <begin position="63"/>
        <end position="151"/>
    </location>
</feature>
<dbReference type="Proteomes" id="UP000036756">
    <property type="component" value="Unassembled WGS sequence"/>
</dbReference>
<reference evidence="3 4" key="1">
    <citation type="submission" date="2015-06" db="EMBL/GenBank/DDBJ databases">
        <title>Draft genome sequence of the purine-degrading Clostridium cylindrosporum HC-1 (DSM 605).</title>
        <authorList>
            <person name="Poehlein A."/>
            <person name="Schiel-Bengelsdorf B."/>
            <person name="Bengelsdorf F."/>
            <person name="Daniel R."/>
            <person name="Duerre P."/>
        </authorList>
    </citation>
    <scope>NUCLEOTIDE SEQUENCE [LARGE SCALE GENOMIC DNA]</scope>
    <source>
        <strain evidence="3 4">DSM 605</strain>
    </source>
</reference>
<dbReference type="Pfam" id="PF13786">
    <property type="entry name" value="DUF4179"/>
    <property type="match status" value="1"/>
</dbReference>
<proteinExistence type="predicted"/>
<dbReference type="InterPro" id="IPR025436">
    <property type="entry name" value="DUF4179"/>
</dbReference>
<dbReference type="STRING" id="1121307.CLCY_3c00760"/>
<comment type="caution">
    <text evidence="3">The sequence shown here is derived from an EMBL/GenBank/DDBJ whole genome shotgun (WGS) entry which is preliminary data.</text>
</comment>
<dbReference type="Gene3D" id="2.60.40.1630">
    <property type="entry name" value="bacillus anthracis domain"/>
    <property type="match status" value="1"/>
</dbReference>
<dbReference type="OrthoDB" id="1748051at2"/>
<evidence type="ECO:0000259" key="2">
    <source>
        <dbReference type="Pfam" id="PF13786"/>
    </source>
</evidence>
<protein>
    <recommendedName>
        <fullName evidence="2">DUF4179 domain-containing protein</fullName>
    </recommendedName>
</protein>
<dbReference type="AlphaFoldDB" id="A0A0J8DBX9"/>
<keyword evidence="1" id="KW-0472">Membrane</keyword>
<accession>A0A0J8DBX9</accession>